<evidence type="ECO:0000256" key="1">
    <source>
        <dbReference type="SAM" id="Phobius"/>
    </source>
</evidence>
<keyword evidence="1" id="KW-1133">Transmembrane helix</keyword>
<evidence type="ECO:0008006" key="4">
    <source>
        <dbReference type="Google" id="ProtNLM"/>
    </source>
</evidence>
<feature type="transmembrane region" description="Helical" evidence="1">
    <location>
        <begin position="52"/>
        <end position="69"/>
    </location>
</feature>
<name>A0A4Q9JSQ6_9BACT</name>
<accession>A0A4Q9JSQ6</accession>
<organism evidence="2 3">
    <name type="scientific">Campylobacter novaezeelandiae</name>
    <dbReference type="NCBI Taxonomy" id="2267891"/>
    <lineage>
        <taxon>Bacteria</taxon>
        <taxon>Pseudomonadati</taxon>
        <taxon>Campylobacterota</taxon>
        <taxon>Epsilonproteobacteria</taxon>
        <taxon>Campylobacterales</taxon>
        <taxon>Campylobacteraceae</taxon>
        <taxon>Campylobacter</taxon>
    </lineage>
</organism>
<gene>
    <name evidence="2" type="ORF">DU473_07385</name>
</gene>
<feature type="transmembrane region" description="Helical" evidence="1">
    <location>
        <begin position="6"/>
        <end position="25"/>
    </location>
</feature>
<keyword evidence="3" id="KW-1185">Reference proteome</keyword>
<dbReference type="RefSeq" id="WP_131186887.1">
    <property type="nucleotide sequence ID" value="NZ_QPGR01000017.1"/>
</dbReference>
<comment type="caution">
    <text evidence="2">The sequence shown here is derived from an EMBL/GenBank/DDBJ whole genome shotgun (WGS) entry which is preliminary data.</text>
</comment>
<sequence>MFFLEFLSFSSLIFEILALFLSFYFKNTKIFFINFAFIFFKLFYFYASTFQVHLFTSLFLPFIFFILSLKKQNDLIFDKKNISIVVFFLLISILGLVLIKNTEFNASMLNFHLFSFFNPISELSLIFFIFELIFLSFICFKKKEFFYIIAFIGTYIQFLFNSTLKVSYFELSSIVFCIYLLHQTYKNIFFDPLTKFPNEKKLMYFIKGKKEFSIALLHFTEFKFTKESYKKLILKQIAKTLKYLKAKIFIVENDFVFIFKDENTALTHLSYIESLLKNTEICLENEKFKPEFKIFLKNNQNNIKESLKFLREKLP</sequence>
<dbReference type="Proteomes" id="UP000292583">
    <property type="component" value="Unassembled WGS sequence"/>
</dbReference>
<feature type="transmembrane region" description="Helical" evidence="1">
    <location>
        <begin position="81"/>
        <end position="99"/>
    </location>
</feature>
<keyword evidence="1" id="KW-0812">Transmembrane</keyword>
<protein>
    <recommendedName>
        <fullName evidence="4">GGDEF domain-containing protein</fullName>
    </recommendedName>
</protein>
<keyword evidence="1" id="KW-0472">Membrane</keyword>
<reference evidence="2 3" key="1">
    <citation type="submission" date="2018-07" db="EMBL/GenBank/DDBJ databases">
        <title>Campylobacter zealandensis sp. nov., isolated from birds and water in New Zealand.</title>
        <authorList>
            <person name="Wilkinson D.A."/>
            <person name="Biggs P.J."/>
            <person name="French N.P."/>
            <person name="Midwinter A.C."/>
        </authorList>
    </citation>
    <scope>NUCLEOTIDE SEQUENCE [LARGE SCALE GENOMIC DNA]</scope>
    <source>
        <strain evidence="2 3">B423b</strain>
    </source>
</reference>
<evidence type="ECO:0000313" key="3">
    <source>
        <dbReference type="Proteomes" id="UP000292583"/>
    </source>
</evidence>
<evidence type="ECO:0000313" key="2">
    <source>
        <dbReference type="EMBL" id="TBR79131.1"/>
    </source>
</evidence>
<proteinExistence type="predicted"/>
<dbReference type="AlphaFoldDB" id="A0A4Q9JSQ6"/>
<feature type="transmembrane region" description="Helical" evidence="1">
    <location>
        <begin position="145"/>
        <end position="160"/>
    </location>
</feature>
<dbReference type="OrthoDB" id="5363248at2"/>
<feature type="transmembrane region" description="Helical" evidence="1">
    <location>
        <begin position="119"/>
        <end position="138"/>
    </location>
</feature>
<feature type="transmembrane region" description="Helical" evidence="1">
    <location>
        <begin position="30"/>
        <end position="46"/>
    </location>
</feature>
<dbReference type="EMBL" id="QPGR01000017">
    <property type="protein sequence ID" value="TBR79131.1"/>
    <property type="molecule type" value="Genomic_DNA"/>
</dbReference>